<comment type="caution">
    <text evidence="8">The sequence shown here is derived from an EMBL/GenBank/DDBJ whole genome shotgun (WGS) entry which is preliminary data.</text>
</comment>
<dbReference type="PANTHER" id="PTHR43409">
    <property type="entry name" value="ANAEROBIC MAGNESIUM-PROTOPORPHYRIN IX MONOMETHYL ESTER CYCLASE-RELATED"/>
    <property type="match status" value="1"/>
</dbReference>
<evidence type="ECO:0000256" key="3">
    <source>
        <dbReference type="ARBA" id="ARBA00022723"/>
    </source>
</evidence>
<evidence type="ECO:0000313" key="8">
    <source>
        <dbReference type="EMBL" id="KKR03887.1"/>
    </source>
</evidence>
<feature type="domain" description="B12-binding" evidence="6">
    <location>
        <begin position="8"/>
        <end position="137"/>
    </location>
</feature>
<dbReference type="GO" id="GO:0031419">
    <property type="term" value="F:cobalamin binding"/>
    <property type="evidence" value="ECO:0007669"/>
    <property type="project" value="InterPro"/>
</dbReference>
<evidence type="ECO:0000256" key="4">
    <source>
        <dbReference type="ARBA" id="ARBA00023004"/>
    </source>
</evidence>
<dbReference type="AlphaFoldDB" id="A0A0G0QQF8"/>
<feature type="domain" description="Radical SAM core" evidence="7">
    <location>
        <begin position="195"/>
        <end position="432"/>
    </location>
</feature>
<dbReference type="CDD" id="cd01335">
    <property type="entry name" value="Radical_SAM"/>
    <property type="match status" value="1"/>
</dbReference>
<evidence type="ECO:0000256" key="2">
    <source>
        <dbReference type="ARBA" id="ARBA00022691"/>
    </source>
</evidence>
<sequence>MNCKFRQGPVVLVSRKIQYVFPLAYAYLAAYLKQHGEHVIILFKEYPPEKMASLILELNPLLVGFGNLYPELKETADIISILNKRDRQFPVVIGGQMVSPTPEFAVKITGADFGITGEGEITLHKLVLALREAKDPLEIKGLAVRQGNDVIMTGPGEFIEDISQLPKIPYELFPADKWLPIGKWYAGFVPNSFWHYDDRVVNIHGGRGCPFNCNFCYHHSKPRYRSIESMMAEASEYLDKFDANILYFSDDTVLMSPNRAKELVKGIRQLNRKVKFSVSTRFDIIARMDDNLLNELHDAGCIIMGLGFESGSDRILDIIGKNFTVDVMLSGVERLKKAGILPTGNIMVGQYTETAADVEASIQLMKRSLEIFPQMEYSFSLCTPFPGSALYNMIMEKGLLKDDQDFYNKFFSGNDADSWKLIVNLSAMTDKQVHEMYSKLTHEYTETKKRLFSPLLKYIYYSQIAYYRLWRISDRVITRILPGSTPSGIPRSLVSGIYDCAQRYTQKINWKLRKLDSFLKNE</sequence>
<organism evidence="8 9">
    <name type="scientific">Candidatus Uhrbacteria bacterium GW2011_GWF2_39_13</name>
    <dbReference type="NCBI Taxonomy" id="1618995"/>
    <lineage>
        <taxon>Bacteria</taxon>
        <taxon>Candidatus Uhriibacteriota</taxon>
    </lineage>
</organism>
<name>A0A0G0QQF8_9BACT</name>
<evidence type="ECO:0000259" key="6">
    <source>
        <dbReference type="PROSITE" id="PS51332"/>
    </source>
</evidence>
<comment type="cofactor">
    <cofactor evidence="1">
        <name>[4Fe-4S] cluster</name>
        <dbReference type="ChEBI" id="CHEBI:49883"/>
    </cofactor>
</comment>
<evidence type="ECO:0000259" key="7">
    <source>
        <dbReference type="PROSITE" id="PS51918"/>
    </source>
</evidence>
<dbReference type="InterPro" id="IPR036724">
    <property type="entry name" value="Cobalamin-bd_sf"/>
</dbReference>
<dbReference type="PROSITE" id="PS51918">
    <property type="entry name" value="RADICAL_SAM"/>
    <property type="match status" value="1"/>
</dbReference>
<dbReference type="InterPro" id="IPR058240">
    <property type="entry name" value="rSAM_sf"/>
</dbReference>
<dbReference type="SUPFAM" id="SSF52242">
    <property type="entry name" value="Cobalamin (vitamin B12)-binding domain"/>
    <property type="match status" value="1"/>
</dbReference>
<dbReference type="InterPro" id="IPR007197">
    <property type="entry name" value="rSAM"/>
</dbReference>
<keyword evidence="2" id="KW-0949">S-adenosyl-L-methionine</keyword>
<dbReference type="PATRIC" id="fig|1618995.3.peg.761"/>
<dbReference type="GO" id="GO:0046872">
    <property type="term" value="F:metal ion binding"/>
    <property type="evidence" value="ECO:0007669"/>
    <property type="project" value="UniProtKB-KW"/>
</dbReference>
<gene>
    <name evidence="8" type="ORF">UT30_C0017G0026</name>
</gene>
<evidence type="ECO:0000313" key="9">
    <source>
        <dbReference type="Proteomes" id="UP000033935"/>
    </source>
</evidence>
<keyword evidence="3" id="KW-0479">Metal-binding</keyword>
<dbReference type="Pfam" id="PF02310">
    <property type="entry name" value="B12-binding"/>
    <property type="match status" value="1"/>
</dbReference>
<dbReference type="PROSITE" id="PS51332">
    <property type="entry name" value="B12_BINDING"/>
    <property type="match status" value="1"/>
</dbReference>
<evidence type="ECO:0000256" key="1">
    <source>
        <dbReference type="ARBA" id="ARBA00001966"/>
    </source>
</evidence>
<accession>A0A0G0QQF8</accession>
<keyword evidence="4" id="KW-0408">Iron</keyword>
<dbReference type="Proteomes" id="UP000033935">
    <property type="component" value="Unassembled WGS sequence"/>
</dbReference>
<dbReference type="GO" id="GO:0051539">
    <property type="term" value="F:4 iron, 4 sulfur cluster binding"/>
    <property type="evidence" value="ECO:0007669"/>
    <property type="project" value="UniProtKB-KW"/>
</dbReference>
<evidence type="ECO:0000256" key="5">
    <source>
        <dbReference type="ARBA" id="ARBA00023014"/>
    </source>
</evidence>
<dbReference type="SFLD" id="SFLDS00029">
    <property type="entry name" value="Radical_SAM"/>
    <property type="match status" value="1"/>
</dbReference>
<reference evidence="8 9" key="1">
    <citation type="journal article" date="2015" name="Nature">
        <title>rRNA introns, odd ribosomes, and small enigmatic genomes across a large radiation of phyla.</title>
        <authorList>
            <person name="Brown C.T."/>
            <person name="Hug L.A."/>
            <person name="Thomas B.C."/>
            <person name="Sharon I."/>
            <person name="Castelle C.J."/>
            <person name="Singh A."/>
            <person name="Wilkins M.J."/>
            <person name="Williams K.H."/>
            <person name="Banfield J.F."/>
        </authorList>
    </citation>
    <scope>NUCLEOTIDE SEQUENCE [LARGE SCALE GENOMIC DNA]</scope>
</reference>
<dbReference type="Pfam" id="PF04055">
    <property type="entry name" value="Radical_SAM"/>
    <property type="match status" value="1"/>
</dbReference>
<dbReference type="Gene3D" id="3.40.50.280">
    <property type="entry name" value="Cobalamin-binding domain"/>
    <property type="match status" value="1"/>
</dbReference>
<keyword evidence="5" id="KW-0411">Iron-sulfur</keyword>
<dbReference type="EMBL" id="LBWG01000017">
    <property type="protein sequence ID" value="KKR03887.1"/>
    <property type="molecule type" value="Genomic_DNA"/>
</dbReference>
<dbReference type="SUPFAM" id="SSF102114">
    <property type="entry name" value="Radical SAM enzymes"/>
    <property type="match status" value="1"/>
</dbReference>
<dbReference type="InterPro" id="IPR023404">
    <property type="entry name" value="rSAM_horseshoe"/>
</dbReference>
<proteinExistence type="predicted"/>
<dbReference type="SFLD" id="SFLDG01082">
    <property type="entry name" value="B12-binding_domain_containing"/>
    <property type="match status" value="1"/>
</dbReference>
<dbReference type="InterPro" id="IPR034466">
    <property type="entry name" value="Methyltransferase_Class_B"/>
</dbReference>
<dbReference type="SMART" id="SM00729">
    <property type="entry name" value="Elp3"/>
    <property type="match status" value="1"/>
</dbReference>
<dbReference type="Gene3D" id="3.80.30.20">
    <property type="entry name" value="tm_1862 like domain"/>
    <property type="match status" value="1"/>
</dbReference>
<dbReference type="InterPro" id="IPR051198">
    <property type="entry name" value="BchE-like"/>
</dbReference>
<dbReference type="GO" id="GO:0003824">
    <property type="term" value="F:catalytic activity"/>
    <property type="evidence" value="ECO:0007669"/>
    <property type="project" value="InterPro"/>
</dbReference>
<dbReference type="InterPro" id="IPR006638">
    <property type="entry name" value="Elp3/MiaA/NifB-like_rSAM"/>
</dbReference>
<protein>
    <submittedName>
        <fullName evidence="8">Radical SAM domain protein</fullName>
    </submittedName>
</protein>
<dbReference type="SFLD" id="SFLDG01123">
    <property type="entry name" value="methyltransferase_(Class_B)"/>
    <property type="match status" value="1"/>
</dbReference>
<dbReference type="InterPro" id="IPR006158">
    <property type="entry name" value="Cobalamin-bd"/>
</dbReference>